<dbReference type="GO" id="GO:0005576">
    <property type="term" value="C:extracellular region"/>
    <property type="evidence" value="ECO:0007669"/>
    <property type="project" value="UniProtKB-SubCell"/>
</dbReference>
<organism evidence="9 10">
    <name type="scientific">Iodidimonas gelatinilytica</name>
    <dbReference type="NCBI Taxonomy" id="1236966"/>
    <lineage>
        <taxon>Bacteria</taxon>
        <taxon>Pseudomonadati</taxon>
        <taxon>Pseudomonadota</taxon>
        <taxon>Alphaproteobacteria</taxon>
        <taxon>Iodidimonadales</taxon>
        <taxon>Iodidimonadaceae</taxon>
        <taxon>Iodidimonas</taxon>
    </lineage>
</organism>
<dbReference type="PANTHER" id="PTHR34216:SF3">
    <property type="entry name" value="POLY-BETA-1,6-N-ACETYL-D-GLUCOSAMINE N-DEACETYLASE"/>
    <property type="match status" value="1"/>
</dbReference>
<dbReference type="SUPFAM" id="SSF88713">
    <property type="entry name" value="Glycoside hydrolase/deacetylase"/>
    <property type="match status" value="1"/>
</dbReference>
<dbReference type="InterPro" id="IPR051398">
    <property type="entry name" value="Polysacch_Deacetylase"/>
</dbReference>
<evidence type="ECO:0000313" key="10">
    <source>
        <dbReference type="Proteomes" id="UP000325187"/>
    </source>
</evidence>
<comment type="function">
    <text evidence="1">Is involved in generating a small heat-stable compound (Nod), an acylated oligomer of N-acetylglucosamine, that stimulates mitosis in various plant protoplasts.</text>
</comment>
<comment type="subcellular location">
    <subcellularLocation>
        <location evidence="2">Secreted</location>
    </subcellularLocation>
</comment>
<dbReference type="RefSeq" id="WP_150002829.1">
    <property type="nucleotide sequence ID" value="NZ_BKCM01000018.1"/>
</dbReference>
<name>A0A5A7N353_9PROT</name>
<evidence type="ECO:0000259" key="8">
    <source>
        <dbReference type="PROSITE" id="PS51677"/>
    </source>
</evidence>
<proteinExistence type="inferred from homology"/>
<feature type="chain" id="PRO_5023072795" description="Chitooligosaccharide deacetylase" evidence="7">
    <location>
        <begin position="47"/>
        <end position="383"/>
    </location>
</feature>
<dbReference type="Gene3D" id="3.20.20.370">
    <property type="entry name" value="Glycoside hydrolase/deacetylase"/>
    <property type="match status" value="1"/>
</dbReference>
<evidence type="ECO:0000313" key="9">
    <source>
        <dbReference type="EMBL" id="GER02115.1"/>
    </source>
</evidence>
<dbReference type="GO" id="GO:0016810">
    <property type="term" value="F:hydrolase activity, acting on carbon-nitrogen (but not peptide) bonds"/>
    <property type="evidence" value="ECO:0007669"/>
    <property type="project" value="InterPro"/>
</dbReference>
<keyword evidence="5 7" id="KW-0732">Signal</keyword>
<dbReference type="CDD" id="cd10973">
    <property type="entry name" value="CE4_DAC_u4_5s"/>
    <property type="match status" value="1"/>
</dbReference>
<evidence type="ECO:0000256" key="3">
    <source>
        <dbReference type="ARBA" id="ARBA00010973"/>
    </source>
</evidence>
<dbReference type="PANTHER" id="PTHR34216">
    <property type="match status" value="1"/>
</dbReference>
<evidence type="ECO:0000256" key="7">
    <source>
        <dbReference type="SAM" id="SignalP"/>
    </source>
</evidence>
<dbReference type="EMBL" id="BKCM01000018">
    <property type="protein sequence ID" value="GER02115.1"/>
    <property type="molecule type" value="Genomic_DNA"/>
</dbReference>
<evidence type="ECO:0000256" key="2">
    <source>
        <dbReference type="ARBA" id="ARBA00004613"/>
    </source>
</evidence>
<evidence type="ECO:0000256" key="5">
    <source>
        <dbReference type="ARBA" id="ARBA00022729"/>
    </source>
</evidence>
<evidence type="ECO:0000256" key="6">
    <source>
        <dbReference type="ARBA" id="ARBA00032976"/>
    </source>
</evidence>
<dbReference type="InterPro" id="IPR002509">
    <property type="entry name" value="NODB_dom"/>
</dbReference>
<protein>
    <recommendedName>
        <fullName evidence="4">Chitooligosaccharide deacetylase</fullName>
    </recommendedName>
    <alternativeName>
        <fullName evidence="6">Nodulation protein B</fullName>
    </alternativeName>
</protein>
<dbReference type="AlphaFoldDB" id="A0A5A7N353"/>
<reference evidence="9 10" key="1">
    <citation type="submission" date="2019-09" db="EMBL/GenBank/DDBJ databases">
        <title>NBRP : Genome information of microbial organism related human and environment.</title>
        <authorList>
            <person name="Hattori M."/>
            <person name="Oshima K."/>
            <person name="Inaba H."/>
            <person name="Suda W."/>
            <person name="Sakamoto M."/>
            <person name="Iino T."/>
            <person name="Kitahara M."/>
            <person name="Oshida Y."/>
            <person name="Iida T."/>
            <person name="Kudo T."/>
            <person name="Itoh T."/>
            <person name="Ohkuma M."/>
        </authorList>
    </citation>
    <scope>NUCLEOTIDE SEQUENCE [LARGE SCALE GENOMIC DNA]</scope>
    <source>
        <strain evidence="9 10">Mie-1</strain>
    </source>
</reference>
<dbReference type="GO" id="GO:0005975">
    <property type="term" value="P:carbohydrate metabolic process"/>
    <property type="evidence" value="ECO:0007669"/>
    <property type="project" value="InterPro"/>
</dbReference>
<evidence type="ECO:0000256" key="4">
    <source>
        <dbReference type="ARBA" id="ARBA00020071"/>
    </source>
</evidence>
<dbReference type="PROSITE" id="PS51677">
    <property type="entry name" value="NODB"/>
    <property type="match status" value="1"/>
</dbReference>
<feature type="signal peptide" evidence="7">
    <location>
        <begin position="1"/>
        <end position="46"/>
    </location>
</feature>
<feature type="domain" description="NodB homology" evidence="8">
    <location>
        <begin position="122"/>
        <end position="383"/>
    </location>
</feature>
<comment type="caution">
    <text evidence="9">The sequence shown here is derived from an EMBL/GenBank/DDBJ whole genome shotgun (WGS) entry which is preliminary data.</text>
</comment>
<dbReference type="InterPro" id="IPR011330">
    <property type="entry name" value="Glyco_hydro/deAcase_b/a-brl"/>
</dbReference>
<gene>
    <name evidence="9" type="ORF">JCM17845_27380</name>
</gene>
<dbReference type="Proteomes" id="UP000325187">
    <property type="component" value="Unassembled WGS sequence"/>
</dbReference>
<evidence type="ECO:0000256" key="1">
    <source>
        <dbReference type="ARBA" id="ARBA00003236"/>
    </source>
</evidence>
<keyword evidence="10" id="KW-1185">Reference proteome</keyword>
<dbReference type="Pfam" id="PF01522">
    <property type="entry name" value="Polysacc_deac_1"/>
    <property type="match status" value="1"/>
</dbReference>
<comment type="similarity">
    <text evidence="3">Belongs to the polysaccharide deacetylase family.</text>
</comment>
<sequence length="383" mass="42389">MMPEQTLQTRVPAFNRSCALVKWARPFTLALLGLAPLLFGAAIAQAQAQPGPTMPESLAQSDQHDAVILIYHRFGENTIPSTNIRMDQFKEQLESLKNNGHQVLPLSEILAAFKSGTALPEKAVAITIDDAYASFKTQGWPLLKDYGYPATLFVATDPVDQKLPGYLSWDDLRSLQMEGVTIGHHGAAHLHMVEEGVKAARADIDRASTRFQAELGTIPSLFAWPYGEYSPALIRMAQKMGFEAALAQYSGVAAMWDDPFALPRFPFNERYSTPERFHLISNARALPVTDMIPKGPLLTDGDTNPPAYGFSLPYPVPGLSALACYPSHAKQAQIQQLGSRRIEVRIDRPFPAGRNRINCTLPGPDRRWYWLGKFIYVPGNPVD</sequence>
<accession>A0A5A7N353</accession>